<dbReference type="STRING" id="322104.A3LV17"/>
<gene>
    <name evidence="1" type="ORF">PICST_47192</name>
</gene>
<dbReference type="KEGG" id="pic:PICST_47192"/>
<protein>
    <submittedName>
        <fullName evidence="1">Uncharacterized protein</fullName>
    </submittedName>
</protein>
<keyword evidence="2" id="KW-1185">Reference proteome</keyword>
<dbReference type="HOGENOM" id="CLU_038715_0_0_1"/>
<dbReference type="PANTHER" id="PTHR21004">
    <property type="entry name" value="SERINE PROTEASE-RELATED"/>
    <property type="match status" value="1"/>
</dbReference>
<dbReference type="AlphaFoldDB" id="A3LV17"/>
<feature type="non-terminal residue" evidence="1">
    <location>
        <position position="1"/>
    </location>
</feature>
<dbReference type="GeneID" id="4839397"/>
<dbReference type="PANTHER" id="PTHR21004:SF0">
    <property type="entry name" value="PEROXISOMAL LEADER PEPTIDE-PROCESSING PROTEASE"/>
    <property type="match status" value="1"/>
</dbReference>
<accession>A3LV17</accession>
<dbReference type="Pfam" id="PF13365">
    <property type="entry name" value="Trypsin_2"/>
    <property type="match status" value="1"/>
</dbReference>
<organism evidence="1 2">
    <name type="scientific">Scheffersomyces stipitis (strain ATCC 58785 / CBS 6054 / NBRC 10063 / NRRL Y-11545)</name>
    <name type="common">Yeast</name>
    <name type="synonym">Pichia stipitis</name>
    <dbReference type="NCBI Taxonomy" id="322104"/>
    <lineage>
        <taxon>Eukaryota</taxon>
        <taxon>Fungi</taxon>
        <taxon>Dikarya</taxon>
        <taxon>Ascomycota</taxon>
        <taxon>Saccharomycotina</taxon>
        <taxon>Pichiomycetes</taxon>
        <taxon>Debaryomycetaceae</taxon>
        <taxon>Scheffersomyces</taxon>
    </lineage>
</organism>
<dbReference type="EMBL" id="CP000499">
    <property type="protein sequence ID" value="ABN66693.2"/>
    <property type="molecule type" value="Genomic_DNA"/>
</dbReference>
<sequence>LSMSWYACSVAVRFVGKEDTHATSGIHLVQRSEAGSVISDFVLTVGYFAQLDSLRVLVNSSNNAKSSLKEIFWYPGKLVAQYGIASNMEVLDELRFFKSSSFHLIPNDILNRQTLGNLSLLHIELGSAARNEYFANSTYEPISFDWKVSTTVGSSIVIVSSPFNFTNSLLFSNFLSSGTVIYSFPGGVGYLTDIKYLENMCGAVVNRADKPSVSLGLVLGSLRKQNGDGDLMMILSWKIIRDLMVKHQPAGREAPQLHNNKLASKIPSVVREPREVDDNSWGTCIYYNETTLVTNFHVLKPFVESDSADARCDIFLSNAVILTLTQDDLIFTPFKAIDLSFIKLSPKNLSLLTNSNKDYEPVKPTYDYKVGQKVTSKSFGLFLNTTNVKALESKGIVNSIFQLALHDDGKATINSVIITSSSCWNGSSGGAIHLNSDNSFIGIICSNAQVKLPLLDVESEEDKIEKLSRFSFVLPVQLIDYSYNYVMNKSAGPVHLSGQIRDSWQLKTFHEDIVLEPTKL</sequence>
<dbReference type="InterPro" id="IPR039245">
    <property type="entry name" value="TYSND1/DEG15"/>
</dbReference>
<evidence type="ECO:0000313" key="2">
    <source>
        <dbReference type="Proteomes" id="UP000002258"/>
    </source>
</evidence>
<dbReference type="GO" id="GO:0031998">
    <property type="term" value="P:regulation of fatty acid beta-oxidation"/>
    <property type="evidence" value="ECO:0007669"/>
    <property type="project" value="TreeGrafter"/>
</dbReference>
<dbReference type="eggNOG" id="ENOG502S5HP">
    <property type="taxonomic scope" value="Eukaryota"/>
</dbReference>
<dbReference type="OMA" id="YLENMCG"/>
<evidence type="ECO:0000313" key="1">
    <source>
        <dbReference type="EMBL" id="ABN66693.2"/>
    </source>
</evidence>
<dbReference type="OrthoDB" id="17845at2759"/>
<dbReference type="InParanoid" id="A3LV17"/>
<reference evidence="1 2" key="1">
    <citation type="journal article" date="2007" name="Nat. Biotechnol.">
        <title>Genome sequence of the lignocellulose-bioconverting and xylose-fermenting yeast Pichia stipitis.</title>
        <authorList>
            <person name="Jeffries T.W."/>
            <person name="Grigoriev I.V."/>
            <person name="Grimwood J."/>
            <person name="Laplaza J.M."/>
            <person name="Aerts A."/>
            <person name="Salamov A."/>
            <person name="Schmutz J."/>
            <person name="Lindquist E."/>
            <person name="Dehal P."/>
            <person name="Shapiro H."/>
            <person name="Jin Y.S."/>
            <person name="Passoth V."/>
            <person name="Richardson P.M."/>
        </authorList>
    </citation>
    <scope>NUCLEOTIDE SEQUENCE [LARGE SCALE GENOMIC DNA]</scope>
    <source>
        <strain evidence="2">ATCC 58785 / CBS 6054 / NBRC 10063 / NRRL Y-11545</strain>
    </source>
</reference>
<dbReference type="Gene3D" id="2.40.10.120">
    <property type="match status" value="1"/>
</dbReference>
<dbReference type="GO" id="GO:0005777">
    <property type="term" value="C:peroxisome"/>
    <property type="evidence" value="ECO:0007669"/>
    <property type="project" value="InterPro"/>
</dbReference>
<dbReference type="GO" id="GO:0016485">
    <property type="term" value="P:protein processing"/>
    <property type="evidence" value="ECO:0007669"/>
    <property type="project" value="InterPro"/>
</dbReference>
<dbReference type="Proteomes" id="UP000002258">
    <property type="component" value="Chromosome 5"/>
</dbReference>
<name>A3LV17_PICST</name>
<dbReference type="RefSeq" id="XP_001384722.2">
    <property type="nucleotide sequence ID" value="XM_001384685.1"/>
</dbReference>
<proteinExistence type="predicted"/>
<dbReference type="SUPFAM" id="SSF50494">
    <property type="entry name" value="Trypsin-like serine proteases"/>
    <property type="match status" value="1"/>
</dbReference>
<dbReference type="InterPro" id="IPR009003">
    <property type="entry name" value="Peptidase_S1_PA"/>
</dbReference>
<dbReference type="GO" id="GO:0004252">
    <property type="term" value="F:serine-type endopeptidase activity"/>
    <property type="evidence" value="ECO:0007669"/>
    <property type="project" value="InterPro"/>
</dbReference>